<feature type="compositionally biased region" description="Polar residues" evidence="2">
    <location>
        <begin position="137"/>
        <end position="167"/>
    </location>
</feature>
<keyword evidence="1" id="KW-0547">Nucleotide-binding</keyword>
<dbReference type="SUPFAM" id="SSF52540">
    <property type="entry name" value="P-loop containing nucleoside triphosphate hydrolases"/>
    <property type="match status" value="1"/>
</dbReference>
<name>A0A9P9WFK8_9PEZI</name>
<evidence type="ECO:0000313" key="5">
    <source>
        <dbReference type="Proteomes" id="UP000829685"/>
    </source>
</evidence>
<evidence type="ECO:0000256" key="2">
    <source>
        <dbReference type="SAM" id="MobiDB-lite"/>
    </source>
</evidence>
<feature type="region of interest" description="Disordered" evidence="2">
    <location>
        <begin position="45"/>
        <end position="182"/>
    </location>
</feature>
<organism evidence="4 5">
    <name type="scientific">Neoarthrinium moseri</name>
    <dbReference type="NCBI Taxonomy" id="1658444"/>
    <lineage>
        <taxon>Eukaryota</taxon>
        <taxon>Fungi</taxon>
        <taxon>Dikarya</taxon>
        <taxon>Ascomycota</taxon>
        <taxon>Pezizomycotina</taxon>
        <taxon>Sordariomycetes</taxon>
        <taxon>Xylariomycetidae</taxon>
        <taxon>Amphisphaeriales</taxon>
        <taxon>Apiosporaceae</taxon>
        <taxon>Neoarthrinium</taxon>
    </lineage>
</organism>
<comment type="caution">
    <text evidence="4">The sequence shown here is derived from an EMBL/GenBank/DDBJ whole genome shotgun (WGS) entry which is preliminary data.</text>
</comment>
<proteinExistence type="inferred from homology"/>
<sequence>MRPLPGDDAFGRRRPAESQEFHSVNPGASQMSFFLADEATVDSLLDQPSVGPSRIKDHRKYAESRHALPSRAVEADAYTYTDADADTSRARDASRPRGRQRDLSYSPLSVASLPSPTPVPAASSGHAPLSRPMTPITLGTSVTGSVMSTPSSRRNSFSGFVSENAISSDDEGETPMRPTSDLMMDSGSAPQLVMPSIKMPSRRPFTETGKSLGRLKVLIAGKFGVGKTSLVKAMVQTCDHIVHVDPIIPHPDSRRSSKATVRPSAARRRSSAATEGISEIFASTKSYPEWWTELDDSRSSQRRKSLGDQVLDRNVCFVDTPGYGTGSSAMETIVPCVDYVESHLNKLASDSLSDSEMLKVLGGDGGFQVDVVLYLVQRSLSPADFEYLKRLSSLTNVIPLLAQTDRLSAEEQAVCKQEVLGQLREAGIRPFSFITSLEQMPEVTAIDIPYAVSSATGSDHDVMDASLLMSPDYVQPLVSSELGALVDHLFSPNGSSWLRHSAAKKYMQWRNSPNPSRPRHLYRPLSLPGPGAGALVGPTSLALARISEQPNDNGPVQLHLVDWAADLQRSLSSERARYEALARGERALWLTERLNDCIKDGTLVPVKDSKEPGSAQRRRRRGPQARKTSRHQDPLGLLQVAADLKAKGWIALEVLGSLGILGGIAFWMTRQRWQADSPVQFADEWARMWGLDI</sequence>
<feature type="compositionally biased region" description="Basic and acidic residues" evidence="2">
    <location>
        <begin position="86"/>
        <end position="102"/>
    </location>
</feature>
<feature type="compositionally biased region" description="Basic residues" evidence="2">
    <location>
        <begin position="616"/>
        <end position="629"/>
    </location>
</feature>
<dbReference type="EMBL" id="JAFIMR010000030">
    <property type="protein sequence ID" value="KAI1861033.1"/>
    <property type="molecule type" value="Genomic_DNA"/>
</dbReference>
<dbReference type="InterPro" id="IPR046707">
    <property type="entry name" value="DUF6780"/>
</dbReference>
<reference evidence="4" key="1">
    <citation type="submission" date="2021-03" db="EMBL/GenBank/DDBJ databases">
        <title>Revisited historic fungal species revealed as producer of novel bioactive compounds through whole genome sequencing and comparative genomics.</title>
        <authorList>
            <person name="Vignolle G.A."/>
            <person name="Hochenegger N."/>
            <person name="Mach R.L."/>
            <person name="Mach-Aigner A.R."/>
            <person name="Javad Rahimi M."/>
            <person name="Salim K.A."/>
            <person name="Chan C.M."/>
            <person name="Lim L.B.L."/>
            <person name="Cai F."/>
            <person name="Druzhinina I.S."/>
            <person name="U'Ren J.M."/>
            <person name="Derntl C."/>
        </authorList>
    </citation>
    <scope>NUCLEOTIDE SEQUENCE</scope>
    <source>
        <strain evidence="4">TUCIM 5799</strain>
    </source>
</reference>
<dbReference type="PROSITE" id="PS51719">
    <property type="entry name" value="G_SEPTIN"/>
    <property type="match status" value="1"/>
</dbReference>
<dbReference type="InterPro" id="IPR030379">
    <property type="entry name" value="G_SEPTIN_dom"/>
</dbReference>
<feature type="region of interest" description="Disordered" evidence="2">
    <location>
        <begin position="604"/>
        <end position="632"/>
    </location>
</feature>
<feature type="region of interest" description="Disordered" evidence="2">
    <location>
        <begin position="1"/>
        <end position="26"/>
    </location>
</feature>
<dbReference type="Gene3D" id="3.40.50.300">
    <property type="entry name" value="P-loop containing nucleotide triphosphate hydrolases"/>
    <property type="match status" value="1"/>
</dbReference>
<comment type="similarity">
    <text evidence="1">Belongs to the TRAFAC class TrmE-Era-EngA-EngB-Septin-like GTPase superfamily. Septin GTPase family.</text>
</comment>
<evidence type="ECO:0000259" key="3">
    <source>
        <dbReference type="PROSITE" id="PS51719"/>
    </source>
</evidence>
<dbReference type="Proteomes" id="UP000829685">
    <property type="component" value="Unassembled WGS sequence"/>
</dbReference>
<gene>
    <name evidence="4" type="ORF">JX265_009652</name>
</gene>
<dbReference type="PANTHER" id="PTHR18884">
    <property type="entry name" value="SEPTIN"/>
    <property type="match status" value="1"/>
</dbReference>
<feature type="region of interest" description="Disordered" evidence="2">
    <location>
        <begin position="249"/>
        <end position="272"/>
    </location>
</feature>
<dbReference type="InterPro" id="IPR027417">
    <property type="entry name" value="P-loop_NTPase"/>
</dbReference>
<accession>A0A9P9WFK8</accession>
<protein>
    <recommendedName>
        <fullName evidence="3">Septin-type G domain-containing protein</fullName>
    </recommendedName>
</protein>
<evidence type="ECO:0000256" key="1">
    <source>
        <dbReference type="RuleBase" id="RU004560"/>
    </source>
</evidence>
<feature type="compositionally biased region" description="Basic and acidic residues" evidence="2">
    <location>
        <begin position="9"/>
        <end position="20"/>
    </location>
</feature>
<dbReference type="GO" id="GO:0005525">
    <property type="term" value="F:GTP binding"/>
    <property type="evidence" value="ECO:0007669"/>
    <property type="project" value="UniProtKB-KW"/>
</dbReference>
<keyword evidence="1" id="KW-0342">GTP-binding</keyword>
<dbReference type="Pfam" id="PF20571">
    <property type="entry name" value="DUF6780"/>
    <property type="match status" value="1"/>
</dbReference>
<evidence type="ECO:0000313" key="4">
    <source>
        <dbReference type="EMBL" id="KAI1861033.1"/>
    </source>
</evidence>
<keyword evidence="5" id="KW-1185">Reference proteome</keyword>
<feature type="domain" description="Septin-type G" evidence="3">
    <location>
        <begin position="211"/>
        <end position="516"/>
    </location>
</feature>
<dbReference type="AlphaFoldDB" id="A0A9P9WFK8"/>
<dbReference type="Pfam" id="PF00735">
    <property type="entry name" value="Septin"/>
    <property type="match status" value="1"/>
</dbReference>